<dbReference type="GO" id="GO:0004300">
    <property type="term" value="F:enoyl-CoA hydratase activity"/>
    <property type="evidence" value="ECO:0007669"/>
    <property type="project" value="UniProtKB-EC"/>
</dbReference>
<dbReference type="PANTHER" id="PTHR11941:SF169">
    <property type="entry name" value="(7AS)-7A-METHYL-1,5-DIOXO-2,3,5,6,7,7A-HEXAHYDRO-1H-INDENE-CARBOXYL-COA HYDROLASE"/>
    <property type="match status" value="1"/>
</dbReference>
<dbReference type="GO" id="GO:0006635">
    <property type="term" value="P:fatty acid beta-oxidation"/>
    <property type="evidence" value="ECO:0007669"/>
    <property type="project" value="TreeGrafter"/>
</dbReference>
<dbReference type="AlphaFoldDB" id="A0A447GKR3"/>
<dbReference type="PANTHER" id="PTHR11941">
    <property type="entry name" value="ENOYL-COA HYDRATASE-RELATED"/>
    <property type="match status" value="1"/>
</dbReference>
<dbReference type="KEGG" id="mbai:MB901379_04652"/>
<evidence type="ECO:0000256" key="1">
    <source>
        <dbReference type="ARBA" id="ARBA00005254"/>
    </source>
</evidence>
<evidence type="ECO:0000313" key="4">
    <source>
        <dbReference type="EMBL" id="VDM91038.1"/>
    </source>
</evidence>
<evidence type="ECO:0000256" key="3">
    <source>
        <dbReference type="ARBA" id="ARBA00023239"/>
    </source>
</evidence>
<keyword evidence="2" id="KW-0443">Lipid metabolism</keyword>
<gene>
    <name evidence="4" type="primary">echA8_16</name>
    <name evidence="4" type="ORF">MB901379_04652</name>
</gene>
<dbReference type="InterPro" id="IPR029045">
    <property type="entry name" value="ClpP/crotonase-like_dom_sf"/>
</dbReference>
<dbReference type="EC" id="4.2.1.17" evidence="4"/>
<dbReference type="InterPro" id="IPR001753">
    <property type="entry name" value="Enoyl-CoA_hydra/iso"/>
</dbReference>
<protein>
    <submittedName>
        <fullName evidence="4">Putative enoyl-CoA hydratase echA8</fullName>
        <ecNumber evidence="4">4.2.1.17</ecNumber>
    </submittedName>
</protein>
<keyword evidence="3 4" id="KW-0456">Lyase</keyword>
<reference evidence="5" key="1">
    <citation type="submission" date="2018-02" db="EMBL/GenBank/DDBJ databases">
        <authorList>
            <person name="Seth-Smith MB H."/>
            <person name="Seth-Smith H."/>
        </authorList>
    </citation>
    <scope>NUCLEOTIDE SEQUENCE [LARGE SCALE GENOMIC DNA]</scope>
</reference>
<comment type="similarity">
    <text evidence="1">Belongs to the enoyl-CoA hydratase/isomerase family.</text>
</comment>
<organism evidence="4 5">
    <name type="scientific">Mycobacterium basiliense</name>
    <dbReference type="NCBI Taxonomy" id="2094119"/>
    <lineage>
        <taxon>Bacteria</taxon>
        <taxon>Bacillati</taxon>
        <taxon>Actinomycetota</taxon>
        <taxon>Actinomycetes</taxon>
        <taxon>Mycobacteriales</taxon>
        <taxon>Mycobacteriaceae</taxon>
        <taxon>Mycobacterium</taxon>
    </lineage>
</organism>
<dbReference type="SUPFAM" id="SSF52096">
    <property type="entry name" value="ClpP/crotonase"/>
    <property type="match status" value="1"/>
</dbReference>
<dbReference type="Pfam" id="PF00378">
    <property type="entry name" value="ECH_1"/>
    <property type="match status" value="1"/>
</dbReference>
<keyword evidence="5" id="KW-1185">Reference proteome</keyword>
<dbReference type="Proteomes" id="UP000269998">
    <property type="component" value="Chromosome"/>
</dbReference>
<dbReference type="Gene3D" id="3.90.226.10">
    <property type="entry name" value="2-enoyl-CoA Hydratase, Chain A, domain 1"/>
    <property type="match status" value="1"/>
</dbReference>
<proteinExistence type="inferred from homology"/>
<sequence length="259" mass="27280">MVASGRLVVDCVTVIEIETIDAVRVLTLSSGRVNALDVELLNELSDALRELQRSGVGALVVTGAGRVFCAGVDLNRVVQGSTGYTDRLIPALSDAFVALFSYPGPTVAAVNGAAIAGGCVLACACDRRLVSPDAGIGATEVHVGVPFPAAALEVMRYACADRAEDVVLGGRTHRGEEAIANGLAHRVVAEDLMGAAVAEASELGGIPAEAYRHTKAQLRAPTLARIREAGDVDHEVREMWGADQTQRRIAAYVERLRRR</sequence>
<dbReference type="EMBL" id="LR130759">
    <property type="protein sequence ID" value="VDM91038.1"/>
    <property type="molecule type" value="Genomic_DNA"/>
</dbReference>
<name>A0A447GKR3_9MYCO</name>
<dbReference type="CDD" id="cd06558">
    <property type="entry name" value="crotonase-like"/>
    <property type="match status" value="1"/>
</dbReference>
<evidence type="ECO:0000256" key="2">
    <source>
        <dbReference type="ARBA" id="ARBA00023098"/>
    </source>
</evidence>
<accession>A0A447GKR3</accession>
<evidence type="ECO:0000313" key="5">
    <source>
        <dbReference type="Proteomes" id="UP000269998"/>
    </source>
</evidence>